<dbReference type="Proteomes" id="UP000827092">
    <property type="component" value="Unassembled WGS sequence"/>
</dbReference>
<feature type="transmembrane region" description="Helical" evidence="1">
    <location>
        <begin position="28"/>
        <end position="52"/>
    </location>
</feature>
<comment type="caution">
    <text evidence="2">The sequence shown here is derived from an EMBL/GenBank/DDBJ whole genome shotgun (WGS) entry which is preliminary data.</text>
</comment>
<protein>
    <submittedName>
        <fullName evidence="2">Uncharacterized protein</fullName>
    </submittedName>
</protein>
<dbReference type="AlphaFoldDB" id="A0AAV6TEC2"/>
<dbReference type="EMBL" id="JAFNEN010006071">
    <property type="protein sequence ID" value="KAG8156265.1"/>
    <property type="molecule type" value="Genomic_DNA"/>
</dbReference>
<accession>A0AAV6TEC2</accession>
<name>A0AAV6TEC2_9ARAC</name>
<feature type="non-terminal residue" evidence="2">
    <location>
        <position position="1"/>
    </location>
</feature>
<sequence>GGNRADEKAEGNVGTGFGLGSSCCSAPYIWGTVSVLLGFSWWITVSASLACFPPRLSFSASGPAPVHVPLHRGNYFLGYGAYCDRSIGLAVGVS</sequence>
<reference evidence="2 3" key="1">
    <citation type="journal article" date="2022" name="Nat. Ecol. Evol.">
        <title>A masculinizing supergene underlies an exaggerated male reproductive morph in a spider.</title>
        <authorList>
            <person name="Hendrickx F."/>
            <person name="De Corte Z."/>
            <person name="Sonet G."/>
            <person name="Van Belleghem S.M."/>
            <person name="Kostlbacher S."/>
            <person name="Vangestel C."/>
        </authorList>
    </citation>
    <scope>NUCLEOTIDE SEQUENCE [LARGE SCALE GENOMIC DNA]</scope>
    <source>
        <strain evidence="2">W744_W776</strain>
    </source>
</reference>
<keyword evidence="1" id="KW-1133">Transmembrane helix</keyword>
<evidence type="ECO:0000313" key="3">
    <source>
        <dbReference type="Proteomes" id="UP000827092"/>
    </source>
</evidence>
<keyword evidence="1" id="KW-0472">Membrane</keyword>
<keyword evidence="3" id="KW-1185">Reference proteome</keyword>
<evidence type="ECO:0000256" key="1">
    <source>
        <dbReference type="SAM" id="Phobius"/>
    </source>
</evidence>
<gene>
    <name evidence="2" type="ORF">JTE90_012222</name>
</gene>
<keyword evidence="1" id="KW-0812">Transmembrane</keyword>
<proteinExistence type="predicted"/>
<evidence type="ECO:0000313" key="2">
    <source>
        <dbReference type="EMBL" id="KAG8156265.1"/>
    </source>
</evidence>
<organism evidence="2 3">
    <name type="scientific">Oedothorax gibbosus</name>
    <dbReference type="NCBI Taxonomy" id="931172"/>
    <lineage>
        <taxon>Eukaryota</taxon>
        <taxon>Metazoa</taxon>
        <taxon>Ecdysozoa</taxon>
        <taxon>Arthropoda</taxon>
        <taxon>Chelicerata</taxon>
        <taxon>Arachnida</taxon>
        <taxon>Araneae</taxon>
        <taxon>Araneomorphae</taxon>
        <taxon>Entelegynae</taxon>
        <taxon>Araneoidea</taxon>
        <taxon>Linyphiidae</taxon>
        <taxon>Erigoninae</taxon>
        <taxon>Oedothorax</taxon>
    </lineage>
</organism>